<dbReference type="GO" id="GO:0005829">
    <property type="term" value="C:cytosol"/>
    <property type="evidence" value="ECO:0007669"/>
    <property type="project" value="GOC"/>
</dbReference>
<sequence length="534" mass="59323">MLHTQCKTELDLQNQSSFSKDHTHLSSKLRENKKTAELIKTANLLFNSFEPSYMWDYIACWFEECCRFVFGNNIPRHAGGLDNPELSLMEFCQLVDFLLDVVSLETYIEIQTEHLPQLLLRMVAALTCHLQTLGLGELTHCLRLCSKILSKVQPPLVSPLALPTSPQVQGLSSCCGDSSDSTKEKKSDNKVNGEVFKDVETHPNCSSESCFTEFIQYHESVPDNEQPPHTHPINKTGLRSSGLSQPKPVDKPVMQCCLEHFQQFLSRLITLHITTEQVDKDEKDRGLLVQTTSLAVEGTPHCRHVDLTESCLDSVVVQKECVAAFTAACQLFLECSSFPVYIAEGNQKASPTQDEQGCLPVWLQTLMDATCLASDFSLQGVAISLLMDLVGLTQSVAMVTAESVASSGSSESAQPMSPSQGRVAVVIRPPLTQGILLHIANKTDFFKNVALILWDQLSEGTPQHHQRSVELFYQLHNLVPSSSICEDVISQQLMHRDKVSAVKISCVSAKHCVPMKCMLNYSILYCREFGSKPM</sequence>
<dbReference type="InterPro" id="IPR040314">
    <property type="entry name" value="DOP1"/>
</dbReference>
<dbReference type="AlphaFoldDB" id="A0A3Q2Y2T3"/>
<proteinExistence type="predicted"/>
<accession>A0A3Q2Y2T3</accession>
<dbReference type="Ensembl" id="ENSHCOT00000018534.1">
    <property type="protein sequence ID" value="ENSHCOP00000011726.1"/>
    <property type="gene ID" value="ENSHCOG00000014608.1"/>
</dbReference>
<dbReference type="OMA" id="VETHPNC"/>
<feature type="compositionally biased region" description="Low complexity" evidence="1">
    <location>
        <begin position="170"/>
        <end position="179"/>
    </location>
</feature>
<dbReference type="PANTHER" id="PTHR14042">
    <property type="entry name" value="DOPEY-RELATED"/>
    <property type="match status" value="1"/>
</dbReference>
<keyword evidence="3" id="KW-1185">Reference proteome</keyword>
<evidence type="ECO:0000256" key="1">
    <source>
        <dbReference type="SAM" id="MobiDB-lite"/>
    </source>
</evidence>
<name>A0A3Q2Y2T3_HIPCM</name>
<protein>
    <submittedName>
        <fullName evidence="2">Uncharacterized protein</fullName>
    </submittedName>
</protein>
<dbReference type="GO" id="GO:0006895">
    <property type="term" value="P:Golgi to endosome transport"/>
    <property type="evidence" value="ECO:0007669"/>
    <property type="project" value="InterPro"/>
</dbReference>
<dbReference type="Proteomes" id="UP000264820">
    <property type="component" value="Unplaced"/>
</dbReference>
<evidence type="ECO:0000313" key="2">
    <source>
        <dbReference type="Ensembl" id="ENSHCOP00000011726.1"/>
    </source>
</evidence>
<dbReference type="STRING" id="109280.ENSHCOP00000011726"/>
<dbReference type="GO" id="GO:0005802">
    <property type="term" value="C:trans-Golgi network"/>
    <property type="evidence" value="ECO:0007669"/>
    <property type="project" value="TreeGrafter"/>
</dbReference>
<dbReference type="GO" id="GO:0005768">
    <property type="term" value="C:endosome"/>
    <property type="evidence" value="ECO:0007669"/>
    <property type="project" value="TreeGrafter"/>
</dbReference>
<feature type="region of interest" description="Disordered" evidence="1">
    <location>
        <begin position="165"/>
        <end position="189"/>
    </location>
</feature>
<feature type="region of interest" description="Disordered" evidence="1">
    <location>
        <begin position="222"/>
        <end position="244"/>
    </location>
</feature>
<reference evidence="2" key="2">
    <citation type="submission" date="2025-09" db="UniProtKB">
        <authorList>
            <consortium name="Ensembl"/>
        </authorList>
    </citation>
    <scope>IDENTIFICATION</scope>
</reference>
<feature type="compositionally biased region" description="Basic and acidic residues" evidence="1">
    <location>
        <begin position="180"/>
        <end position="189"/>
    </location>
</feature>
<dbReference type="PANTHER" id="PTHR14042:SF22">
    <property type="entry name" value="PROTEIN DOPEY-1"/>
    <property type="match status" value="1"/>
</dbReference>
<dbReference type="GeneTree" id="ENSGT00390000016421"/>
<organism evidence="2 3">
    <name type="scientific">Hippocampus comes</name>
    <name type="common">Tiger tail seahorse</name>
    <dbReference type="NCBI Taxonomy" id="109280"/>
    <lineage>
        <taxon>Eukaryota</taxon>
        <taxon>Metazoa</taxon>
        <taxon>Chordata</taxon>
        <taxon>Craniata</taxon>
        <taxon>Vertebrata</taxon>
        <taxon>Euteleostomi</taxon>
        <taxon>Actinopterygii</taxon>
        <taxon>Neopterygii</taxon>
        <taxon>Teleostei</taxon>
        <taxon>Neoteleostei</taxon>
        <taxon>Acanthomorphata</taxon>
        <taxon>Syngnathiaria</taxon>
        <taxon>Syngnathiformes</taxon>
        <taxon>Syngnathoidei</taxon>
        <taxon>Syngnathidae</taxon>
        <taxon>Hippocampus</taxon>
    </lineage>
</organism>
<reference evidence="2" key="1">
    <citation type="submission" date="2025-08" db="UniProtKB">
        <authorList>
            <consortium name="Ensembl"/>
        </authorList>
    </citation>
    <scope>IDENTIFICATION</scope>
</reference>
<evidence type="ECO:0000313" key="3">
    <source>
        <dbReference type="Proteomes" id="UP000264820"/>
    </source>
</evidence>